<evidence type="ECO:0000256" key="1">
    <source>
        <dbReference type="SAM" id="MobiDB-lite"/>
    </source>
</evidence>
<dbReference type="InterPro" id="IPR041106">
    <property type="entry name" value="XRN1_D2_D3"/>
</dbReference>
<dbReference type="InterPro" id="IPR041385">
    <property type="entry name" value="SH3_12"/>
</dbReference>
<organism evidence="4 5">
    <name type="scientific">Paxillus involutus ATCC 200175</name>
    <dbReference type="NCBI Taxonomy" id="664439"/>
    <lineage>
        <taxon>Eukaryota</taxon>
        <taxon>Fungi</taxon>
        <taxon>Dikarya</taxon>
        <taxon>Basidiomycota</taxon>
        <taxon>Agaricomycotina</taxon>
        <taxon>Agaricomycetes</taxon>
        <taxon>Agaricomycetidae</taxon>
        <taxon>Boletales</taxon>
        <taxon>Paxilineae</taxon>
        <taxon>Paxillaceae</taxon>
        <taxon>Paxillus</taxon>
    </lineage>
</organism>
<name>A0A0C9SRX3_PAXIN</name>
<proteinExistence type="predicted"/>
<feature type="domain" description="Exoribonuclease Xrn1 D2/D3" evidence="3">
    <location>
        <begin position="3"/>
        <end position="67"/>
    </location>
</feature>
<reference evidence="5" key="2">
    <citation type="submission" date="2015-01" db="EMBL/GenBank/DDBJ databases">
        <title>Evolutionary Origins and Diversification of the Mycorrhizal Mutualists.</title>
        <authorList>
            <consortium name="DOE Joint Genome Institute"/>
            <consortium name="Mycorrhizal Genomics Consortium"/>
            <person name="Kohler A."/>
            <person name="Kuo A."/>
            <person name="Nagy L.G."/>
            <person name="Floudas D."/>
            <person name="Copeland A."/>
            <person name="Barry K.W."/>
            <person name="Cichocki N."/>
            <person name="Veneault-Fourrey C."/>
            <person name="LaButti K."/>
            <person name="Lindquist E.A."/>
            <person name="Lipzen A."/>
            <person name="Lundell T."/>
            <person name="Morin E."/>
            <person name="Murat C."/>
            <person name="Riley R."/>
            <person name="Ohm R."/>
            <person name="Sun H."/>
            <person name="Tunlid A."/>
            <person name="Henrissat B."/>
            <person name="Grigoriev I.V."/>
            <person name="Hibbett D.S."/>
            <person name="Martin F."/>
        </authorList>
    </citation>
    <scope>NUCLEOTIDE SEQUENCE [LARGE SCALE GENOMIC DNA]</scope>
    <source>
        <strain evidence="5">ATCC 200175</strain>
    </source>
</reference>
<evidence type="ECO:0000313" key="4">
    <source>
        <dbReference type="EMBL" id="KIJ10774.1"/>
    </source>
</evidence>
<gene>
    <name evidence="4" type="ORF">PAXINDRAFT_119322</name>
</gene>
<sequence length="206" mass="22686">MARGSDIFGENADARVKEVKSWLKSKDVRDFEPVSLFSDQLTKETVREIEGYADSINKGKFPETTPKANIPRHAVLKPVHFIYRLQNQHFALGDRVTMVQDSRGVPLSIKGVVIGINSKTIDVIWDVPIMSGGTLGDRCSQHRGSSVQFNSCLNLSNPQFIASTHPKSTPPPRPNAPFRPRAGPHPAIRPPPGQPAAAGFRPMYLP</sequence>
<dbReference type="OrthoDB" id="372487at2759"/>
<accession>A0A0C9SRX3</accession>
<dbReference type="Gene3D" id="2.30.30.750">
    <property type="match status" value="1"/>
</dbReference>
<dbReference type="Pfam" id="PF18129">
    <property type="entry name" value="SH3_12"/>
    <property type="match status" value="1"/>
</dbReference>
<evidence type="ECO:0000259" key="3">
    <source>
        <dbReference type="Pfam" id="PF18334"/>
    </source>
</evidence>
<dbReference type="Proteomes" id="UP000053647">
    <property type="component" value="Unassembled WGS sequence"/>
</dbReference>
<feature type="domain" description="5'-3' exoribonuclease 1 SH3-like" evidence="2">
    <location>
        <begin position="88"/>
        <end position="154"/>
    </location>
</feature>
<reference evidence="4 5" key="1">
    <citation type="submission" date="2014-06" db="EMBL/GenBank/DDBJ databases">
        <authorList>
            <consortium name="DOE Joint Genome Institute"/>
            <person name="Kuo A."/>
            <person name="Kohler A."/>
            <person name="Nagy L.G."/>
            <person name="Floudas D."/>
            <person name="Copeland A."/>
            <person name="Barry K.W."/>
            <person name="Cichocki N."/>
            <person name="Veneault-Fourrey C."/>
            <person name="LaButti K."/>
            <person name="Lindquist E.A."/>
            <person name="Lipzen A."/>
            <person name="Lundell T."/>
            <person name="Morin E."/>
            <person name="Murat C."/>
            <person name="Sun H."/>
            <person name="Tunlid A."/>
            <person name="Henrissat B."/>
            <person name="Grigoriev I.V."/>
            <person name="Hibbett D.S."/>
            <person name="Martin F."/>
            <person name="Nordberg H.P."/>
            <person name="Cantor M.N."/>
            <person name="Hua S.X."/>
        </authorList>
    </citation>
    <scope>NUCLEOTIDE SEQUENCE [LARGE SCALE GENOMIC DNA]</scope>
    <source>
        <strain evidence="4 5">ATCC 200175</strain>
    </source>
</reference>
<evidence type="ECO:0000259" key="2">
    <source>
        <dbReference type="Pfam" id="PF18129"/>
    </source>
</evidence>
<feature type="region of interest" description="Disordered" evidence="1">
    <location>
        <begin position="160"/>
        <end position="206"/>
    </location>
</feature>
<evidence type="ECO:0000313" key="5">
    <source>
        <dbReference type="Proteomes" id="UP000053647"/>
    </source>
</evidence>
<dbReference type="AlphaFoldDB" id="A0A0C9SRX3"/>
<feature type="compositionally biased region" description="Pro residues" evidence="1">
    <location>
        <begin position="168"/>
        <end position="177"/>
    </location>
</feature>
<dbReference type="HOGENOM" id="CLU_1267048_0_0_1"/>
<dbReference type="EMBL" id="KN819396">
    <property type="protein sequence ID" value="KIJ10774.1"/>
    <property type="molecule type" value="Genomic_DNA"/>
</dbReference>
<dbReference type="InterPro" id="IPR047008">
    <property type="entry name" value="XRN1_SH3_sf"/>
</dbReference>
<keyword evidence="5" id="KW-1185">Reference proteome</keyword>
<protein>
    <submittedName>
        <fullName evidence="4">Uncharacterized protein</fullName>
    </submittedName>
</protein>
<dbReference type="Pfam" id="PF18334">
    <property type="entry name" value="XRN1_D2_D3"/>
    <property type="match status" value="1"/>
</dbReference>